<feature type="domain" description="TOG" evidence="2">
    <location>
        <begin position="1033"/>
        <end position="1271"/>
    </location>
</feature>
<dbReference type="InterPro" id="IPR011989">
    <property type="entry name" value="ARM-like"/>
</dbReference>
<proteinExistence type="predicted"/>
<dbReference type="SUPFAM" id="SSF48371">
    <property type="entry name" value="ARM repeat"/>
    <property type="match status" value="1"/>
</dbReference>
<dbReference type="Gene3D" id="1.25.10.10">
    <property type="entry name" value="Leucine-rich Repeat Variant"/>
    <property type="match status" value="3"/>
</dbReference>
<reference evidence="3 4" key="1">
    <citation type="journal article" date="2019" name="Nat. Plants">
        <title>Stout camphor tree genome fills gaps in understanding of flowering plant genome evolution.</title>
        <authorList>
            <person name="Chaw S.M."/>
            <person name="Liu Y.C."/>
            <person name="Wu Y.W."/>
            <person name="Wang H.Y."/>
            <person name="Lin C.I."/>
            <person name="Wu C.S."/>
            <person name="Ke H.M."/>
            <person name="Chang L.Y."/>
            <person name="Hsu C.Y."/>
            <person name="Yang H.T."/>
            <person name="Sudianto E."/>
            <person name="Hsu M.H."/>
            <person name="Wu K.P."/>
            <person name="Wang L.N."/>
            <person name="Leebens-Mack J.H."/>
            <person name="Tsai I.J."/>
        </authorList>
    </citation>
    <scope>NUCLEOTIDE SEQUENCE [LARGE SCALE GENOMIC DNA]</scope>
    <source>
        <strain evidence="4">cv. Chaw 1501</strain>
        <tissue evidence="3">Young leaves</tissue>
    </source>
</reference>
<protein>
    <submittedName>
        <fullName evidence="3">CLIP-associated-like protein</fullName>
    </submittedName>
</protein>
<feature type="region of interest" description="Disordered" evidence="1">
    <location>
        <begin position="340"/>
        <end position="361"/>
    </location>
</feature>
<evidence type="ECO:0000259" key="2">
    <source>
        <dbReference type="SMART" id="SM01349"/>
    </source>
</evidence>
<dbReference type="Pfam" id="PF21040">
    <property type="entry name" value="CEP104-like_TOG"/>
    <property type="match status" value="1"/>
</dbReference>
<feature type="domain" description="TOG" evidence="2">
    <location>
        <begin position="104"/>
        <end position="347"/>
    </location>
</feature>
<dbReference type="GO" id="GO:0000226">
    <property type="term" value="P:microtubule cytoskeleton organization"/>
    <property type="evidence" value="ECO:0007669"/>
    <property type="project" value="UniProtKB-ARBA"/>
</dbReference>
<dbReference type="AlphaFoldDB" id="A0A443PZ93"/>
<dbReference type="FunFam" id="1.25.10.10:FF:000580">
    <property type="entry name" value="Protein peg1"/>
    <property type="match status" value="1"/>
</dbReference>
<evidence type="ECO:0000313" key="4">
    <source>
        <dbReference type="Proteomes" id="UP000283530"/>
    </source>
</evidence>
<sequence>MDDALEERVAGVEGLYEFVESSKKSLSSSSSSEAKEINARLEKIEPNTRSCDGLIDHFVPTEMKSTSHSAHSKKRNSPKADNQKTKNSARESALYGGESDVTEKPVEPVKVFSEKILIREIDNIASTLVPEKDWSVRIAAMQRVEGLVLGGATDYPSFTTLLKQLITPLSTQLSDRRSSIVKQACRLLCLLSKELLGDFEACAEMFIPVLLKLVVITVLVIAESADNCLKTMLRNCKVTRVLPRIADCAKNDRSSMLRARCCEYALLILEYWADAPEIQRSADLYEDLIKCCAADAMSEVRSIARTCYRMFAKTWPERSRRLFICFDPAVQRLMNEEDGGADKRYASPSFRERGGQLPRTRAQTRTTNLSGYGTSAIVAMDRSATIAQRTALSSGSLFFAQPKLSEKGTERSLESMLHASKQKVTAIESMLRAVNISEKLNSAVTRSSSLDLGADPPTHDAPFSPANTATDHLKSQNPSLADSGTVNIARDSVHNGGSILSDLITSHVQASKDHGKISYPNNMTSESLSSLSYSDKRSSESLHEGSFIEENSEIRLMRRFPNTQVDKHYLDAPCQDTTSKYSNNSYVPNFQRPLLRKQAIGRSSGRRRNSFDDSQFSFGDMSSCMDGPVSLSEALTEGLTPSSDWCARVSAFNYIRTLLQQGSKGIQEVAQSFGKVMKLFFQHLDDPHHKVAQAALSALAEIIPAFRKPFESYLERILPHVFSRLVDPKEMVRQSSSTTLEIISKTYRVDSLLPALLRSLDEQRSPKAKLAVIEFANNSFDKHVINSEGSSNSGLLKLWLAKLAPLATDKNAKLKETAITGIVSVYSHFDSTAVLSFILSLSVEEQNSLRRALKQYTPRIEVELVNFLQNKKEHQRSKSFYDQSDVGSSSEEGYVVTSKKSHPLARCSASSIDSGSGKKCSRQEPTRISGSTIQTTSDEIQDCLYQNFETGSNIEVLQSSKSNDMKCNVNTEVDNGGLLTNHPENGDCGKDTKTSIPDPSVHRLVNSDHQGVISLRLGSESLSNIELIHEKFTANKANPTPDSGPSIPQLLHQICNGNDENSNIKRGALQQLVEACMANNHSFWTKYFNQILTTVLEVFDDPDSSIRELALSLMLQMLKNQKEAIEDSVEIFIEKLLHATKDTVARVSSEADHCLIFVLSQYDPYKCLSAIEPLLVGEDDKTLATCVNCLTKLVGRLSQEELMAQLPTFLPALFDAFGNQSADVRKTVVFCLVDIYIILGKAFLPYLKGLNSTQLRLVTIYANRISQARSEAVNCD</sequence>
<feature type="region of interest" description="Disordered" evidence="1">
    <location>
        <begin position="876"/>
        <end position="933"/>
    </location>
</feature>
<dbReference type="SMART" id="SM01349">
    <property type="entry name" value="TOG"/>
    <property type="match status" value="3"/>
</dbReference>
<feature type="compositionally biased region" description="Polar residues" evidence="1">
    <location>
        <begin position="465"/>
        <end position="484"/>
    </location>
</feature>
<feature type="region of interest" description="Disordered" evidence="1">
    <location>
        <begin position="448"/>
        <end position="484"/>
    </location>
</feature>
<dbReference type="GO" id="GO:0005819">
    <property type="term" value="C:spindle"/>
    <property type="evidence" value="ECO:0007669"/>
    <property type="project" value="UniProtKB-ARBA"/>
</dbReference>
<dbReference type="GO" id="GO:0005881">
    <property type="term" value="C:cytoplasmic microtubule"/>
    <property type="evidence" value="ECO:0007669"/>
    <property type="project" value="TreeGrafter"/>
</dbReference>
<dbReference type="STRING" id="337451.A0A443PZ93"/>
<evidence type="ECO:0000313" key="3">
    <source>
        <dbReference type="EMBL" id="RWR96058.1"/>
    </source>
</evidence>
<name>A0A443PZ93_9MAGN</name>
<feature type="domain" description="TOG" evidence="2">
    <location>
        <begin position="620"/>
        <end position="866"/>
    </location>
</feature>
<dbReference type="InterPro" id="IPR016024">
    <property type="entry name" value="ARM-type_fold"/>
</dbReference>
<organism evidence="3 4">
    <name type="scientific">Cinnamomum micranthum f. kanehirae</name>
    <dbReference type="NCBI Taxonomy" id="337451"/>
    <lineage>
        <taxon>Eukaryota</taxon>
        <taxon>Viridiplantae</taxon>
        <taxon>Streptophyta</taxon>
        <taxon>Embryophyta</taxon>
        <taxon>Tracheophyta</taxon>
        <taxon>Spermatophyta</taxon>
        <taxon>Magnoliopsida</taxon>
        <taxon>Magnoliidae</taxon>
        <taxon>Laurales</taxon>
        <taxon>Lauraceae</taxon>
        <taxon>Cinnamomum</taxon>
    </lineage>
</organism>
<feature type="region of interest" description="Disordered" evidence="1">
    <location>
        <begin position="21"/>
        <end position="41"/>
    </location>
</feature>
<dbReference type="PANTHER" id="PTHR21567">
    <property type="entry name" value="CLASP"/>
    <property type="match status" value="1"/>
</dbReference>
<dbReference type="InterPro" id="IPR034085">
    <property type="entry name" value="TOG"/>
</dbReference>
<feature type="region of interest" description="Disordered" evidence="1">
    <location>
        <begin position="63"/>
        <end position="100"/>
    </location>
</feature>
<evidence type="ECO:0000256" key="1">
    <source>
        <dbReference type="SAM" id="MobiDB-lite"/>
    </source>
</evidence>
<dbReference type="GO" id="GO:0008017">
    <property type="term" value="F:microtubule binding"/>
    <property type="evidence" value="ECO:0007669"/>
    <property type="project" value="TreeGrafter"/>
</dbReference>
<dbReference type="InterPro" id="IPR024395">
    <property type="entry name" value="CLASP_N_dom"/>
</dbReference>
<gene>
    <name evidence="3" type="ORF">CKAN_02542400</name>
</gene>
<comment type="caution">
    <text evidence="3">The sequence shown here is derived from an EMBL/GenBank/DDBJ whole genome shotgun (WGS) entry which is preliminary data.</text>
</comment>
<dbReference type="OrthoDB" id="46159at2759"/>
<dbReference type="GO" id="GO:0000278">
    <property type="term" value="P:mitotic cell cycle"/>
    <property type="evidence" value="ECO:0007669"/>
    <property type="project" value="UniProtKB-ARBA"/>
</dbReference>
<dbReference type="EMBL" id="QPKB01000012">
    <property type="protein sequence ID" value="RWR96058.1"/>
    <property type="molecule type" value="Genomic_DNA"/>
</dbReference>
<accession>A0A443PZ93</accession>
<feature type="compositionally biased region" description="Polar residues" evidence="1">
    <location>
        <begin position="878"/>
        <end position="891"/>
    </location>
</feature>
<dbReference type="Pfam" id="PF12348">
    <property type="entry name" value="CLASP_N"/>
    <property type="match status" value="1"/>
</dbReference>
<keyword evidence="4" id="KW-1185">Reference proteome</keyword>
<feature type="compositionally biased region" description="Basic and acidic residues" evidence="1">
    <location>
        <begin position="340"/>
        <end position="354"/>
    </location>
</feature>
<dbReference type="PANTHER" id="PTHR21567:SF9">
    <property type="entry name" value="CLIP-ASSOCIATING PROTEIN"/>
    <property type="match status" value="1"/>
</dbReference>
<dbReference type="Proteomes" id="UP000283530">
    <property type="component" value="Unassembled WGS sequence"/>
</dbReference>